<dbReference type="PANTHER" id="PTHR42734">
    <property type="entry name" value="METAL TRANSPORT SYSTEM ATP-BINDING PROTEIN TM_0124-RELATED"/>
    <property type="match status" value="1"/>
</dbReference>
<keyword evidence="2" id="KW-0813">Transport</keyword>
<dbReference type="Gene3D" id="3.40.50.300">
    <property type="entry name" value="P-loop containing nucleotide triphosphate hydrolases"/>
    <property type="match status" value="1"/>
</dbReference>
<keyword evidence="7" id="KW-0378">Hydrolase</keyword>
<sequence>MSTSPLTPSTEPTTTRPAGAPAIEARGVHVRLGSSDILRGIDLTVERGEVVALLGANGSGKSTLVKSLVGIVPLAAGHVRLLGAELGPQVPWAHLGYVPQRVSAQTGVPSTAEEVVASGLLHGRRIRLPRGWRATAREALDRVGLADRAQSAVHELSGGQQQRVLIARALARSPELLILDEPVAGVDQPSQEAFAATLTELTRGGMTVLVVLHELGTLAPLIQRCVVLRHGLVVHDGAPPQATAAHAGPDHQHLHPHGDDTEHGASAGIDMGLIDAPLTRHNPTPARIDRGAAS</sequence>
<dbReference type="Pfam" id="PF00005">
    <property type="entry name" value="ABC_tran"/>
    <property type="match status" value="1"/>
</dbReference>
<evidence type="ECO:0000256" key="1">
    <source>
        <dbReference type="ARBA" id="ARBA00005417"/>
    </source>
</evidence>
<dbReference type="InterPro" id="IPR003593">
    <property type="entry name" value="AAA+_ATPase"/>
</dbReference>
<dbReference type="PROSITE" id="PS00211">
    <property type="entry name" value="ABC_TRANSPORTER_1"/>
    <property type="match status" value="1"/>
</dbReference>
<feature type="region of interest" description="Disordered" evidence="5">
    <location>
        <begin position="275"/>
        <end position="294"/>
    </location>
</feature>
<proteinExistence type="inferred from homology"/>
<evidence type="ECO:0000313" key="8">
    <source>
        <dbReference type="Proteomes" id="UP000698059"/>
    </source>
</evidence>
<evidence type="ECO:0000256" key="5">
    <source>
        <dbReference type="SAM" id="MobiDB-lite"/>
    </source>
</evidence>
<evidence type="ECO:0000259" key="6">
    <source>
        <dbReference type="PROSITE" id="PS50893"/>
    </source>
</evidence>
<feature type="domain" description="ABC transporter" evidence="6">
    <location>
        <begin position="23"/>
        <end position="255"/>
    </location>
</feature>
<gene>
    <name evidence="7" type="ORF">JOD49_003797</name>
</gene>
<name>A0ABS2LKJ2_9CELL</name>
<accession>A0ABS2LKJ2</accession>
<protein>
    <submittedName>
        <fullName evidence="7">Zinc transport system ATP-binding protein</fullName>
        <ecNumber evidence="7">3.6.3.-</ecNumber>
    </submittedName>
</protein>
<dbReference type="InterPro" id="IPR050153">
    <property type="entry name" value="Metal_Ion_Import_ABC"/>
</dbReference>
<evidence type="ECO:0000313" key="7">
    <source>
        <dbReference type="EMBL" id="MBM7480877.1"/>
    </source>
</evidence>
<feature type="region of interest" description="Disordered" evidence="5">
    <location>
        <begin position="1"/>
        <end position="22"/>
    </location>
</feature>
<dbReference type="InterPro" id="IPR003439">
    <property type="entry name" value="ABC_transporter-like_ATP-bd"/>
</dbReference>
<evidence type="ECO:0000256" key="2">
    <source>
        <dbReference type="ARBA" id="ARBA00022448"/>
    </source>
</evidence>
<dbReference type="PROSITE" id="PS50893">
    <property type="entry name" value="ABC_TRANSPORTER_2"/>
    <property type="match status" value="1"/>
</dbReference>
<dbReference type="GO" id="GO:0005524">
    <property type="term" value="F:ATP binding"/>
    <property type="evidence" value="ECO:0007669"/>
    <property type="project" value="UniProtKB-KW"/>
</dbReference>
<keyword evidence="3" id="KW-0547">Nucleotide-binding</keyword>
<evidence type="ECO:0000256" key="3">
    <source>
        <dbReference type="ARBA" id="ARBA00022741"/>
    </source>
</evidence>
<feature type="compositionally biased region" description="Low complexity" evidence="5">
    <location>
        <begin position="1"/>
        <end position="15"/>
    </location>
</feature>
<feature type="region of interest" description="Disordered" evidence="5">
    <location>
        <begin position="239"/>
        <end position="267"/>
    </location>
</feature>
<dbReference type="EC" id="3.6.3.-" evidence="7"/>
<comment type="similarity">
    <text evidence="1">Belongs to the ABC transporter superfamily.</text>
</comment>
<dbReference type="RefSeq" id="WP_205308572.1">
    <property type="nucleotide sequence ID" value="NZ_BAAAVF010000001.1"/>
</dbReference>
<organism evidence="7 8">
    <name type="scientific">Oerskovia jenensis</name>
    <dbReference type="NCBI Taxonomy" id="162169"/>
    <lineage>
        <taxon>Bacteria</taxon>
        <taxon>Bacillati</taxon>
        <taxon>Actinomycetota</taxon>
        <taxon>Actinomycetes</taxon>
        <taxon>Micrococcales</taxon>
        <taxon>Cellulomonadaceae</taxon>
        <taxon>Oerskovia</taxon>
    </lineage>
</organism>
<comment type="caution">
    <text evidence="7">The sequence shown here is derived from an EMBL/GenBank/DDBJ whole genome shotgun (WGS) entry which is preliminary data.</text>
</comment>
<dbReference type="InterPro" id="IPR027417">
    <property type="entry name" value="P-loop_NTPase"/>
</dbReference>
<dbReference type="GO" id="GO:0016787">
    <property type="term" value="F:hydrolase activity"/>
    <property type="evidence" value="ECO:0007669"/>
    <property type="project" value="UniProtKB-KW"/>
</dbReference>
<keyword evidence="4 7" id="KW-0067">ATP-binding</keyword>
<dbReference type="Proteomes" id="UP000698059">
    <property type="component" value="Unassembled WGS sequence"/>
</dbReference>
<dbReference type="PANTHER" id="PTHR42734:SF17">
    <property type="entry name" value="METAL TRANSPORT SYSTEM ATP-BINDING PROTEIN TM_0124-RELATED"/>
    <property type="match status" value="1"/>
</dbReference>
<dbReference type="SUPFAM" id="SSF52540">
    <property type="entry name" value="P-loop containing nucleoside triphosphate hydrolases"/>
    <property type="match status" value="1"/>
</dbReference>
<dbReference type="SMART" id="SM00382">
    <property type="entry name" value="AAA"/>
    <property type="match status" value="1"/>
</dbReference>
<keyword evidence="8" id="KW-1185">Reference proteome</keyword>
<feature type="compositionally biased region" description="Basic and acidic residues" evidence="5">
    <location>
        <begin position="248"/>
        <end position="263"/>
    </location>
</feature>
<evidence type="ECO:0000256" key="4">
    <source>
        <dbReference type="ARBA" id="ARBA00022840"/>
    </source>
</evidence>
<reference evidence="7 8" key="1">
    <citation type="submission" date="2021-01" db="EMBL/GenBank/DDBJ databases">
        <title>Sequencing the genomes of 1000 actinobacteria strains.</title>
        <authorList>
            <person name="Klenk H.-P."/>
        </authorList>
    </citation>
    <scope>NUCLEOTIDE SEQUENCE [LARGE SCALE GENOMIC DNA]</scope>
    <source>
        <strain evidence="7 8">DSM 46000</strain>
    </source>
</reference>
<dbReference type="InterPro" id="IPR017871">
    <property type="entry name" value="ABC_transporter-like_CS"/>
</dbReference>
<dbReference type="EMBL" id="JAFBBO010000001">
    <property type="protein sequence ID" value="MBM7480877.1"/>
    <property type="molecule type" value="Genomic_DNA"/>
</dbReference>